<dbReference type="AlphaFoldDB" id="A0A6A6TXD3"/>
<dbReference type="Proteomes" id="UP000799302">
    <property type="component" value="Unassembled WGS sequence"/>
</dbReference>
<dbReference type="GO" id="GO:0043386">
    <property type="term" value="P:mycotoxin biosynthetic process"/>
    <property type="evidence" value="ECO:0007669"/>
    <property type="project" value="InterPro"/>
</dbReference>
<proteinExistence type="inferred from homology"/>
<keyword evidence="3" id="KW-0812">Transmembrane</keyword>
<feature type="transmembrane region" description="Helical" evidence="3">
    <location>
        <begin position="52"/>
        <end position="70"/>
    </location>
</feature>
<dbReference type="PANTHER" id="PTHR33365">
    <property type="entry name" value="YALI0B05434P"/>
    <property type="match status" value="1"/>
</dbReference>
<name>A0A6A6TXD3_9PEZI</name>
<keyword evidence="5" id="KW-1185">Reference proteome</keyword>
<sequence>MEKLSSALPKRLFHGEYHRLPLHEEPRTYTDNSVHRLGGNDRKNWRQVAERVLPWLLVLTFACTTIALLVSSSSEASDSCKERKGWTTDFMPATPAIEHEIVYFSGSPAIAENGSLFIPNPDPVRYIGEPNAEVDKNWDELTWGRYFLITEDEAKSAWGDDVGEFWDEKQGGYVAGIDMFHTLHCVDQIRKLLHAPHYNITISTNTALHRDHCLEQIRQYIMCAGDLTPIPTKFYSGLGRNYVDSDYPHTCRNFQKLHDWVLDRYEGASAVHSTTQGP</sequence>
<keyword evidence="3" id="KW-1133">Transmembrane helix</keyword>
<evidence type="ECO:0000256" key="2">
    <source>
        <dbReference type="ARBA" id="ARBA00035112"/>
    </source>
</evidence>
<evidence type="ECO:0000256" key="3">
    <source>
        <dbReference type="SAM" id="Phobius"/>
    </source>
</evidence>
<evidence type="ECO:0000313" key="5">
    <source>
        <dbReference type="Proteomes" id="UP000799302"/>
    </source>
</evidence>
<dbReference type="PANTHER" id="PTHR33365:SF4">
    <property type="entry name" value="CYCLOCHLOROTINE BIOSYNTHESIS PROTEIN O"/>
    <property type="match status" value="1"/>
</dbReference>
<dbReference type="OrthoDB" id="3687641at2759"/>
<keyword evidence="3" id="KW-0472">Membrane</keyword>
<gene>
    <name evidence="4" type="ORF">BT63DRAFT_460949</name>
</gene>
<dbReference type="EMBL" id="MU004244">
    <property type="protein sequence ID" value="KAF2663827.1"/>
    <property type="molecule type" value="Genomic_DNA"/>
</dbReference>
<comment type="pathway">
    <text evidence="1">Mycotoxin biosynthesis.</text>
</comment>
<reference evidence="4" key="1">
    <citation type="journal article" date="2020" name="Stud. Mycol.">
        <title>101 Dothideomycetes genomes: a test case for predicting lifestyles and emergence of pathogens.</title>
        <authorList>
            <person name="Haridas S."/>
            <person name="Albert R."/>
            <person name="Binder M."/>
            <person name="Bloem J."/>
            <person name="Labutti K."/>
            <person name="Salamov A."/>
            <person name="Andreopoulos B."/>
            <person name="Baker S."/>
            <person name="Barry K."/>
            <person name="Bills G."/>
            <person name="Bluhm B."/>
            <person name="Cannon C."/>
            <person name="Castanera R."/>
            <person name="Culley D."/>
            <person name="Daum C."/>
            <person name="Ezra D."/>
            <person name="Gonzalez J."/>
            <person name="Henrissat B."/>
            <person name="Kuo A."/>
            <person name="Liang C."/>
            <person name="Lipzen A."/>
            <person name="Lutzoni F."/>
            <person name="Magnuson J."/>
            <person name="Mondo S."/>
            <person name="Nolan M."/>
            <person name="Ohm R."/>
            <person name="Pangilinan J."/>
            <person name="Park H.-J."/>
            <person name="Ramirez L."/>
            <person name="Alfaro M."/>
            <person name="Sun H."/>
            <person name="Tritt A."/>
            <person name="Yoshinaga Y."/>
            <person name="Zwiers L.-H."/>
            <person name="Turgeon B."/>
            <person name="Goodwin S."/>
            <person name="Spatafora J."/>
            <person name="Crous P."/>
            <person name="Grigoriev I."/>
        </authorList>
    </citation>
    <scope>NUCLEOTIDE SEQUENCE</scope>
    <source>
        <strain evidence="4">CBS 115976</strain>
    </source>
</reference>
<evidence type="ECO:0000313" key="4">
    <source>
        <dbReference type="EMBL" id="KAF2663827.1"/>
    </source>
</evidence>
<dbReference type="Pfam" id="PF11807">
    <property type="entry name" value="UstYa"/>
    <property type="match status" value="1"/>
</dbReference>
<accession>A0A6A6TXD3</accession>
<comment type="similarity">
    <text evidence="2">Belongs to the ustYa family.</text>
</comment>
<protein>
    <submittedName>
        <fullName evidence="4">Uncharacterized protein</fullName>
    </submittedName>
</protein>
<dbReference type="InterPro" id="IPR021765">
    <property type="entry name" value="UstYa-like"/>
</dbReference>
<evidence type="ECO:0000256" key="1">
    <source>
        <dbReference type="ARBA" id="ARBA00004685"/>
    </source>
</evidence>
<organism evidence="4 5">
    <name type="scientific">Microthyrium microscopicum</name>
    <dbReference type="NCBI Taxonomy" id="703497"/>
    <lineage>
        <taxon>Eukaryota</taxon>
        <taxon>Fungi</taxon>
        <taxon>Dikarya</taxon>
        <taxon>Ascomycota</taxon>
        <taxon>Pezizomycotina</taxon>
        <taxon>Dothideomycetes</taxon>
        <taxon>Dothideomycetes incertae sedis</taxon>
        <taxon>Microthyriales</taxon>
        <taxon>Microthyriaceae</taxon>
        <taxon>Microthyrium</taxon>
    </lineage>
</organism>